<dbReference type="Proteomes" id="UP000278807">
    <property type="component" value="Unassembled WGS sequence"/>
</dbReference>
<dbReference type="CDD" id="cd15506">
    <property type="entry name" value="PHD1_KMT2A_like"/>
    <property type="match status" value="1"/>
</dbReference>
<evidence type="ECO:0000256" key="3">
    <source>
        <dbReference type="ARBA" id="ARBA00022833"/>
    </source>
</evidence>
<evidence type="ECO:0000313" key="9">
    <source>
        <dbReference type="Proteomes" id="UP000278807"/>
    </source>
</evidence>
<evidence type="ECO:0000256" key="1">
    <source>
        <dbReference type="ARBA" id="ARBA00022723"/>
    </source>
</evidence>
<evidence type="ECO:0000256" key="6">
    <source>
        <dbReference type="SAM" id="MobiDB-lite"/>
    </source>
</evidence>
<dbReference type="SMART" id="SM00249">
    <property type="entry name" value="PHD"/>
    <property type="match status" value="2"/>
</dbReference>
<feature type="region of interest" description="Disordered" evidence="6">
    <location>
        <begin position="757"/>
        <end position="821"/>
    </location>
</feature>
<keyword evidence="4" id="KW-0238">DNA-binding</keyword>
<dbReference type="OrthoDB" id="10670862at2759"/>
<dbReference type="WBParaSite" id="HNAJ_0000255201-mRNA-1">
    <property type="protein sequence ID" value="HNAJ_0000255201-mRNA-1"/>
    <property type="gene ID" value="HNAJ_0000255201"/>
</dbReference>
<organism evidence="10">
    <name type="scientific">Rodentolepis nana</name>
    <name type="common">Dwarf tapeworm</name>
    <name type="synonym">Hymenolepis nana</name>
    <dbReference type="NCBI Taxonomy" id="102285"/>
    <lineage>
        <taxon>Eukaryota</taxon>
        <taxon>Metazoa</taxon>
        <taxon>Spiralia</taxon>
        <taxon>Lophotrochozoa</taxon>
        <taxon>Platyhelminthes</taxon>
        <taxon>Cestoda</taxon>
        <taxon>Eucestoda</taxon>
        <taxon>Cyclophyllidea</taxon>
        <taxon>Hymenolepididae</taxon>
        <taxon>Rodentolepis</taxon>
    </lineage>
</organism>
<sequence length="1193" mass="131933">MSSKEPTDKIECSVKSEKRNRVSVNPSRSTTPKSMSSKDRRALYVLKTFAKTLKKDGVLPDIDENLRNEISSEYSLEILLRNIGQNSHFIQANLRNDYSSKHFSAVCGCYVEVFDNESSTVEAVNESVEIHSSKPEMKYAKLEEPSSFPRFCRYCRSEIDTDNVTCNYCRGFLNEFCVNLDRLEYAFCVKKPTCITAESMSESSKSIPTSWCNACRIFHSVNQGFRPYSHLKRKARHPGFFSYFYPTRLSQKENLIWARNKRCVEYFTHRMKSQVPIETRSTCEFAPFFDRLWCRAVSSSSINGDSSCKLCSTLCPELYGVTLGPFNAANSAIIMVCGPCILKCRSTVIRIADNESSEGIDSLCKWYSVRAKGELDLCECSSPDLRCDLCFTAESIKLLYEKLKLFDFQSNKELIPLGSPLIQENLPCVVCQMAGENILRLNNKTVVCEDCTLAYKAALTLLSVRGKEHDLSDLALLAILVALPCKDVHHPMDQVPLWAVCLPCHARRCLRLLHPLEPSLGWPSWLKHRARLVFYNPSSSENNVTLCDLDPTMSLVLKKHKHRKRLSVVTNLVDREKAVESTGTIPLVAELTFPETFKEVESSFISHDSSTPSSIHAVSESEPEDQHEEKENVEEKLKESASPSASSSLRDRRSRRLTARYVEALKEKESAATASTTTKRRRPRDGSESIGTLRSLASPTATISTVEEEDEENHSRPSKRQKLVESPEKPAIVEGKRKPKANAKYLQGDFVTLDSTGKWESGGVSYADGDDVKSDLSLESGQNRKQNRRQSAQQPQSVAGRSGPRVKLVNRKPPPSNQLTSPMSIMKHAAKLAAVGAQRQDGTSPFMAASAATAEAYISDTGSVDGGNRLKADCGNCAACRGLATSCGRCVNCRKQAHYGGVGSSVKNRPCIATICQRRRHLMASKVDGPRVKIPSKFSPRSYQKSNLSKRVVTTSPGLGKQPSLFDTVPGLEDQIMNIASPLMRSELISSKTKAESTSTAPIPIVDAPESDEENSIDSTASLPSHPAVNYPTRCLDVYADAPARSLRGGDLGMYFEPRDSPEDGTALKSVVPVEGEVIDAHIAHRGGFPVITTFAAAPPKEICYLCGSAGVDLQYCRVCAEPYHAFCDRFQSITKGDKENFVCSNCIPCEVCNMPGVELRCSKCLHGYHPSCLSGYAPIRNKGKGKFVSPLA</sequence>
<dbReference type="SUPFAM" id="SSF57903">
    <property type="entry name" value="FYVE/PHD zinc finger"/>
    <property type="match status" value="2"/>
</dbReference>
<feature type="compositionally biased region" description="Low complexity" evidence="6">
    <location>
        <begin position="992"/>
        <end position="1001"/>
    </location>
</feature>
<protein>
    <submittedName>
        <fullName evidence="10">CXXC-type domain-containing protein</fullName>
    </submittedName>
</protein>
<proteinExistence type="predicted"/>
<reference evidence="8 9" key="2">
    <citation type="submission" date="2018-11" db="EMBL/GenBank/DDBJ databases">
        <authorList>
            <consortium name="Pathogen Informatics"/>
        </authorList>
    </citation>
    <scope>NUCLEOTIDE SEQUENCE [LARGE SCALE GENOMIC DNA]</scope>
</reference>
<reference evidence="10" key="1">
    <citation type="submission" date="2017-02" db="UniProtKB">
        <authorList>
            <consortium name="WormBaseParasite"/>
        </authorList>
    </citation>
    <scope>IDENTIFICATION</scope>
</reference>
<feature type="compositionally biased region" description="Polar residues" evidence="6">
    <location>
        <begin position="604"/>
        <end position="616"/>
    </location>
</feature>
<dbReference type="GO" id="GO:0003677">
    <property type="term" value="F:DNA binding"/>
    <property type="evidence" value="ECO:0007669"/>
    <property type="project" value="UniProtKB-KW"/>
</dbReference>
<accession>A0A0R3T664</accession>
<dbReference type="InterPro" id="IPR013083">
    <property type="entry name" value="Znf_RING/FYVE/PHD"/>
</dbReference>
<evidence type="ECO:0000256" key="4">
    <source>
        <dbReference type="ARBA" id="ARBA00023125"/>
    </source>
</evidence>
<dbReference type="Gene3D" id="3.30.40.10">
    <property type="entry name" value="Zinc/RING finger domain, C3HC4 (zinc finger)"/>
    <property type="match status" value="1"/>
</dbReference>
<evidence type="ECO:0000259" key="7">
    <source>
        <dbReference type="PROSITE" id="PS51058"/>
    </source>
</evidence>
<gene>
    <name evidence="8" type="ORF">HNAJ_LOCUS2551</name>
</gene>
<dbReference type="GO" id="GO:0008270">
    <property type="term" value="F:zinc ion binding"/>
    <property type="evidence" value="ECO:0007669"/>
    <property type="project" value="UniProtKB-KW"/>
</dbReference>
<feature type="compositionally biased region" description="Polar residues" evidence="6">
    <location>
        <begin position="689"/>
        <end position="705"/>
    </location>
</feature>
<dbReference type="InterPro" id="IPR001965">
    <property type="entry name" value="Znf_PHD"/>
</dbReference>
<keyword evidence="3" id="KW-0862">Zinc</keyword>
<evidence type="ECO:0000256" key="5">
    <source>
        <dbReference type="PROSITE-ProRule" id="PRU00509"/>
    </source>
</evidence>
<dbReference type="InterPro" id="IPR002857">
    <property type="entry name" value="Znf_CXXC"/>
</dbReference>
<feature type="region of interest" description="Disordered" evidence="6">
    <location>
        <begin position="1"/>
        <end position="38"/>
    </location>
</feature>
<evidence type="ECO:0000313" key="10">
    <source>
        <dbReference type="WBParaSite" id="HNAJ_0000255201-mRNA-1"/>
    </source>
</evidence>
<name>A0A0R3T664_RODNA</name>
<keyword evidence="1" id="KW-0479">Metal-binding</keyword>
<feature type="compositionally biased region" description="Basic and acidic residues" evidence="6">
    <location>
        <begin position="627"/>
        <end position="639"/>
    </location>
</feature>
<dbReference type="AlphaFoldDB" id="A0A0R3T664"/>
<dbReference type="InterPro" id="IPR011011">
    <property type="entry name" value="Znf_FYVE_PHD"/>
</dbReference>
<feature type="compositionally biased region" description="Polar residues" evidence="6">
    <location>
        <begin position="777"/>
        <end position="799"/>
    </location>
</feature>
<evidence type="ECO:0000313" key="8">
    <source>
        <dbReference type="EMBL" id="VDN98410.1"/>
    </source>
</evidence>
<evidence type="ECO:0000256" key="2">
    <source>
        <dbReference type="ARBA" id="ARBA00022771"/>
    </source>
</evidence>
<dbReference type="STRING" id="102285.A0A0R3T664"/>
<keyword evidence="9" id="KW-1185">Reference proteome</keyword>
<dbReference type="EMBL" id="UZAE01001269">
    <property type="protein sequence ID" value="VDN98410.1"/>
    <property type="molecule type" value="Genomic_DNA"/>
</dbReference>
<keyword evidence="2 5" id="KW-0863">Zinc-finger</keyword>
<feature type="region of interest" description="Disordered" evidence="6">
    <location>
        <begin position="604"/>
        <end position="740"/>
    </location>
</feature>
<feature type="domain" description="CXXC-type" evidence="7">
    <location>
        <begin position="867"/>
        <end position="917"/>
    </location>
</feature>
<dbReference type="PROSITE" id="PS51058">
    <property type="entry name" value="ZF_CXXC"/>
    <property type="match status" value="1"/>
</dbReference>
<feature type="region of interest" description="Disordered" evidence="6">
    <location>
        <begin position="992"/>
        <end position="1024"/>
    </location>
</feature>
<feature type="compositionally biased region" description="Basic and acidic residues" evidence="6">
    <location>
        <begin position="1"/>
        <end position="20"/>
    </location>
</feature>
<feature type="compositionally biased region" description="Polar residues" evidence="6">
    <location>
        <begin position="22"/>
        <end position="35"/>
    </location>
</feature>